<proteinExistence type="predicted"/>
<sequence>MWISPALSKMFCKGDVFSRLPLETQHQILTEVDNKTSQLNAAEASESMADTLGASSPLLQAAYVEVRLSKDMIQDAMAVILFPRGNGRSIAARISQHMEHWRSKKLPNPLKRCFSGLAGKLYEYVVLIESFLRDYISKATSQYLPRACLRLPSIADSSYTQLSEAEYGDPGASLDDLTSLERQRLFEAFLQYELYCLVYPIEASSMPYRHGHPPKERPWDKMPKFRGKPFEPVVVDMMQCVHEYYRTVYGALAARFVDGGLRVPGLPDTMYPFKSEVKFQFGIPQGLVFPDDVQFRPELYLESHDPEAVRTLINSLAGCGARLLAKVLKSDMHKSKSFFAHLYDELTTLGPINVPTDTSTPLGDTNLMKSGALVNMWQRFRPRLQVARGPRSLLGAFFRMYRQRAWAFFDDGRFYKGNLNMCDMALFKLTKLQLEATYGDTRRARLCGRRHLSTMCLGTRGSPLIHRLGRGVYRSRYPTLVRMLGEDAPDEKSDATDDRPKAKAIAMEHKRAAKFDVTCDAPEDEAGAMGATDSVDFVYTGNIPNVQVLVTEDMHDEEDAFTDSDYDDHETLVGSMLADESDDDSLCSKCGATLWTRPSYVDLSSDEGIEIDPRELVPRISQYCEYCDLDQAISMEEEPLQQRCSDFPLRMGHVRFKAARFS</sequence>
<evidence type="ECO:0000313" key="1">
    <source>
        <dbReference type="EMBL" id="KAF4977573.1"/>
    </source>
</evidence>
<reference evidence="1" key="2">
    <citation type="submission" date="2020-05" db="EMBL/GenBank/DDBJ databases">
        <authorList>
            <person name="Kim H.-S."/>
            <person name="Proctor R.H."/>
            <person name="Brown D.W."/>
        </authorList>
    </citation>
    <scope>NUCLEOTIDE SEQUENCE</scope>
    <source>
        <strain evidence="1">NRRL 22465</strain>
    </source>
</reference>
<name>A0A8H4UJJ8_9HYPO</name>
<dbReference type="Proteomes" id="UP000635477">
    <property type="component" value="Unassembled WGS sequence"/>
</dbReference>
<dbReference type="EMBL" id="JABEYC010000431">
    <property type="protein sequence ID" value="KAF4977573.1"/>
    <property type="molecule type" value="Genomic_DNA"/>
</dbReference>
<dbReference type="OrthoDB" id="4636359at2759"/>
<protein>
    <submittedName>
        <fullName evidence="1">Uncharacterized protein</fullName>
    </submittedName>
</protein>
<dbReference type="AlphaFoldDB" id="A0A8H4UJJ8"/>
<evidence type="ECO:0000313" key="2">
    <source>
        <dbReference type="Proteomes" id="UP000635477"/>
    </source>
</evidence>
<keyword evidence="2" id="KW-1185">Reference proteome</keyword>
<accession>A0A8H4UJJ8</accession>
<reference evidence="1" key="1">
    <citation type="journal article" date="2020" name="BMC Genomics">
        <title>Correction to: Identification and distribution of gene clusters required for synthesis of sphingolipid metabolism inhibitors in diverse species of the filamentous fungus Fusarium.</title>
        <authorList>
            <person name="Kim H.S."/>
            <person name="Lohmar J.M."/>
            <person name="Busman M."/>
            <person name="Brown D.W."/>
            <person name="Naumann T.A."/>
            <person name="Divon H.H."/>
            <person name="Lysoe E."/>
            <person name="Uhlig S."/>
            <person name="Proctor R.H."/>
        </authorList>
    </citation>
    <scope>NUCLEOTIDE SEQUENCE</scope>
    <source>
        <strain evidence="1">NRRL 22465</strain>
    </source>
</reference>
<gene>
    <name evidence="1" type="ORF">FZEAL_5944</name>
</gene>
<organism evidence="1 2">
    <name type="scientific">Fusarium zealandicum</name>
    <dbReference type="NCBI Taxonomy" id="1053134"/>
    <lineage>
        <taxon>Eukaryota</taxon>
        <taxon>Fungi</taxon>
        <taxon>Dikarya</taxon>
        <taxon>Ascomycota</taxon>
        <taxon>Pezizomycotina</taxon>
        <taxon>Sordariomycetes</taxon>
        <taxon>Hypocreomycetidae</taxon>
        <taxon>Hypocreales</taxon>
        <taxon>Nectriaceae</taxon>
        <taxon>Fusarium</taxon>
        <taxon>Fusarium staphyleae species complex</taxon>
    </lineage>
</organism>
<comment type="caution">
    <text evidence="1">The sequence shown here is derived from an EMBL/GenBank/DDBJ whole genome shotgun (WGS) entry which is preliminary data.</text>
</comment>